<keyword evidence="2" id="KW-1185">Reference proteome</keyword>
<sequence length="63" mass="7485">MADKRQDRKDFEDIRRIQRVQGYRRHDTNVNVDRSFSTAIRSISARFENLRTRRSMNSSGSPV</sequence>
<name>A0A4S8LA52_DENBC</name>
<protein>
    <submittedName>
        <fullName evidence="1">Uncharacterized protein</fullName>
    </submittedName>
</protein>
<dbReference type="AlphaFoldDB" id="A0A4S8LA52"/>
<dbReference type="Proteomes" id="UP000297245">
    <property type="component" value="Unassembled WGS sequence"/>
</dbReference>
<organism evidence="1 2">
    <name type="scientific">Dendrothele bispora (strain CBS 962.96)</name>
    <dbReference type="NCBI Taxonomy" id="1314807"/>
    <lineage>
        <taxon>Eukaryota</taxon>
        <taxon>Fungi</taxon>
        <taxon>Dikarya</taxon>
        <taxon>Basidiomycota</taxon>
        <taxon>Agaricomycotina</taxon>
        <taxon>Agaricomycetes</taxon>
        <taxon>Agaricomycetidae</taxon>
        <taxon>Agaricales</taxon>
        <taxon>Agaricales incertae sedis</taxon>
        <taxon>Dendrothele</taxon>
    </lineage>
</organism>
<gene>
    <name evidence="1" type="ORF">K435DRAFT_869244</name>
</gene>
<accession>A0A4S8LA52</accession>
<dbReference type="EMBL" id="ML179545">
    <property type="protein sequence ID" value="THU85461.1"/>
    <property type="molecule type" value="Genomic_DNA"/>
</dbReference>
<proteinExistence type="predicted"/>
<evidence type="ECO:0000313" key="2">
    <source>
        <dbReference type="Proteomes" id="UP000297245"/>
    </source>
</evidence>
<evidence type="ECO:0000313" key="1">
    <source>
        <dbReference type="EMBL" id="THU85461.1"/>
    </source>
</evidence>
<reference evidence="1 2" key="1">
    <citation type="journal article" date="2019" name="Nat. Ecol. Evol.">
        <title>Megaphylogeny resolves global patterns of mushroom evolution.</title>
        <authorList>
            <person name="Varga T."/>
            <person name="Krizsan K."/>
            <person name="Foldi C."/>
            <person name="Dima B."/>
            <person name="Sanchez-Garcia M."/>
            <person name="Sanchez-Ramirez S."/>
            <person name="Szollosi G.J."/>
            <person name="Szarkandi J.G."/>
            <person name="Papp V."/>
            <person name="Albert L."/>
            <person name="Andreopoulos W."/>
            <person name="Angelini C."/>
            <person name="Antonin V."/>
            <person name="Barry K.W."/>
            <person name="Bougher N.L."/>
            <person name="Buchanan P."/>
            <person name="Buyck B."/>
            <person name="Bense V."/>
            <person name="Catcheside P."/>
            <person name="Chovatia M."/>
            <person name="Cooper J."/>
            <person name="Damon W."/>
            <person name="Desjardin D."/>
            <person name="Finy P."/>
            <person name="Geml J."/>
            <person name="Haridas S."/>
            <person name="Hughes K."/>
            <person name="Justo A."/>
            <person name="Karasinski D."/>
            <person name="Kautmanova I."/>
            <person name="Kiss B."/>
            <person name="Kocsube S."/>
            <person name="Kotiranta H."/>
            <person name="LaButti K.M."/>
            <person name="Lechner B.E."/>
            <person name="Liimatainen K."/>
            <person name="Lipzen A."/>
            <person name="Lukacs Z."/>
            <person name="Mihaltcheva S."/>
            <person name="Morgado L.N."/>
            <person name="Niskanen T."/>
            <person name="Noordeloos M.E."/>
            <person name="Ohm R.A."/>
            <person name="Ortiz-Santana B."/>
            <person name="Ovrebo C."/>
            <person name="Racz N."/>
            <person name="Riley R."/>
            <person name="Savchenko A."/>
            <person name="Shiryaev A."/>
            <person name="Soop K."/>
            <person name="Spirin V."/>
            <person name="Szebenyi C."/>
            <person name="Tomsovsky M."/>
            <person name="Tulloss R.E."/>
            <person name="Uehling J."/>
            <person name="Grigoriev I.V."/>
            <person name="Vagvolgyi C."/>
            <person name="Papp T."/>
            <person name="Martin F.M."/>
            <person name="Miettinen O."/>
            <person name="Hibbett D.S."/>
            <person name="Nagy L.G."/>
        </authorList>
    </citation>
    <scope>NUCLEOTIDE SEQUENCE [LARGE SCALE GENOMIC DNA]</scope>
    <source>
        <strain evidence="1 2">CBS 962.96</strain>
    </source>
</reference>